<dbReference type="SUPFAM" id="SSF49899">
    <property type="entry name" value="Concanavalin A-like lectins/glucanases"/>
    <property type="match status" value="1"/>
</dbReference>
<dbReference type="InterPro" id="IPR009784">
    <property type="entry name" value="DUF1349"/>
</dbReference>
<name>A0A1W1V5U4_9DEIO</name>
<dbReference type="Proteomes" id="UP000192582">
    <property type="component" value="Unassembled WGS sequence"/>
</dbReference>
<dbReference type="PANTHER" id="PTHR35332">
    <property type="entry name" value="REGULATION OF ENOLASE PROTEIN 1"/>
    <property type="match status" value="1"/>
</dbReference>
<dbReference type="EMBL" id="FWWU01000009">
    <property type="protein sequence ID" value="SMB88779.1"/>
    <property type="molecule type" value="Genomic_DNA"/>
</dbReference>
<accession>A0A1W1V5U4</accession>
<evidence type="ECO:0000313" key="1">
    <source>
        <dbReference type="EMBL" id="SMB88779.1"/>
    </source>
</evidence>
<dbReference type="PIRSF" id="PIRSF022704">
    <property type="entry name" value="UCP022704"/>
    <property type="match status" value="1"/>
</dbReference>
<reference evidence="1 2" key="1">
    <citation type="submission" date="2017-04" db="EMBL/GenBank/DDBJ databases">
        <authorList>
            <person name="Afonso C.L."/>
            <person name="Miller P.J."/>
            <person name="Scott M.A."/>
            <person name="Spackman E."/>
            <person name="Goraichik I."/>
            <person name="Dimitrov K.M."/>
            <person name="Suarez D.L."/>
            <person name="Swayne D.E."/>
        </authorList>
    </citation>
    <scope>NUCLEOTIDE SEQUENCE [LARGE SCALE GENOMIC DNA]</scope>
    <source>
        <strain evidence="1 2">KR-140</strain>
    </source>
</reference>
<gene>
    <name evidence="1" type="ORF">SAMN00790413_00176</name>
</gene>
<dbReference type="Pfam" id="PF07081">
    <property type="entry name" value="DUF1349"/>
    <property type="match status" value="1"/>
</dbReference>
<dbReference type="PANTHER" id="PTHR35332:SF2">
    <property type="entry name" value="REGULATION OF ENOLASE PROTEIN 1"/>
    <property type="match status" value="1"/>
</dbReference>
<protein>
    <recommendedName>
        <fullName evidence="3">DUF1349 domain-containing protein</fullName>
    </recommendedName>
</protein>
<dbReference type="InterPro" id="IPR015987">
    <property type="entry name" value="UCP022704"/>
</dbReference>
<keyword evidence="2" id="KW-1185">Reference proteome</keyword>
<dbReference type="Gene3D" id="2.60.120.200">
    <property type="match status" value="1"/>
</dbReference>
<dbReference type="InterPro" id="IPR013320">
    <property type="entry name" value="ConA-like_dom_sf"/>
</dbReference>
<organism evidence="1 2">
    <name type="scientific">Deinococcus hopiensis KR-140</name>
    <dbReference type="NCBI Taxonomy" id="695939"/>
    <lineage>
        <taxon>Bacteria</taxon>
        <taxon>Thermotogati</taxon>
        <taxon>Deinococcota</taxon>
        <taxon>Deinococci</taxon>
        <taxon>Deinococcales</taxon>
        <taxon>Deinococcaceae</taxon>
        <taxon>Deinococcus</taxon>
    </lineage>
</organism>
<dbReference type="OrthoDB" id="9814707at2"/>
<sequence>MTWHAPPPFAREHPDGALEVRTGNRTDFWRETQYGFTRDDGHALLRGAPLEFTASVRVRGEYRHLYDQAGLMLRASGAHWVKTGVEYVGRQQWSTVATLERSDWSVAPAADYPEMTFRMVRRGDALIVHARPEDGMPWALLRVAYFPPDLPAQVGVMACSPQREGFRVTFREFTLSGVDCRSLHELVQP</sequence>
<evidence type="ECO:0000313" key="2">
    <source>
        <dbReference type="Proteomes" id="UP000192582"/>
    </source>
</evidence>
<dbReference type="AlphaFoldDB" id="A0A1W1V5U4"/>
<dbReference type="STRING" id="695939.SAMN00790413_00176"/>
<evidence type="ECO:0008006" key="3">
    <source>
        <dbReference type="Google" id="ProtNLM"/>
    </source>
</evidence>
<proteinExistence type="predicted"/>